<evidence type="ECO:0000256" key="3">
    <source>
        <dbReference type="ARBA" id="ARBA00022448"/>
    </source>
</evidence>
<keyword evidence="7 9" id="KW-0445">Lipid transport</keyword>
<keyword evidence="8 9" id="KW-0472">Membrane</keyword>
<dbReference type="Pfam" id="PF04109">
    <property type="entry name" value="ATG9"/>
    <property type="match status" value="1"/>
</dbReference>
<dbReference type="GO" id="GO:0006869">
    <property type="term" value="P:lipid transport"/>
    <property type="evidence" value="ECO:0007669"/>
    <property type="project" value="UniProtKB-KW"/>
</dbReference>
<comment type="caution">
    <text evidence="9">Lacks conserved residue(s) required for the propagation of feature annotation.</text>
</comment>
<protein>
    <recommendedName>
        <fullName evidence="9">Autophagy-related protein 9</fullName>
    </recommendedName>
</protein>
<keyword evidence="5 9" id="KW-1133">Transmembrane helix</keyword>
<evidence type="ECO:0000256" key="9">
    <source>
        <dbReference type="RuleBase" id="RU364027"/>
    </source>
</evidence>
<dbReference type="AlphaFoldDB" id="A0A8C3GM14"/>
<dbReference type="PANTHER" id="PTHR13038">
    <property type="entry name" value="APG9 AUTOPHAGY 9"/>
    <property type="match status" value="1"/>
</dbReference>
<comment type="subcellular location">
    <subcellularLocation>
        <location evidence="1 9">Preautophagosomal structure membrane</location>
        <topology evidence="1 9">Multi-pass membrane protein</topology>
    </subcellularLocation>
</comment>
<evidence type="ECO:0000256" key="10">
    <source>
        <dbReference type="SAM" id="MobiDB-lite"/>
    </source>
</evidence>
<feature type="compositionally biased region" description="Gly residues" evidence="10">
    <location>
        <begin position="180"/>
        <end position="189"/>
    </location>
</feature>
<sequence length="225" mass="25155">TAQCGTAEYHRLEDYEEDSPPGEEELLVHVTEGLQDSWHHIKNLDNFFTKISLLGLVPKNGFACMMLSDLFELVQFLFVVTFSTFLLCCVEYDVLFANRPLNHSQVPAPERSKVTLPDAILPAPQCAQRIRANGWVIFLLVMAAVFWLYRLVKVLCSLLSYWEIRAFYIKALNIPSVSGAGRGAAGTGTPGPPVPRWCRRARGDPASPRRRTGCATTAGRRCRRG</sequence>
<keyword evidence="4 9" id="KW-0812">Transmembrane</keyword>
<feature type="transmembrane region" description="Helical" evidence="9">
    <location>
        <begin position="73"/>
        <end position="95"/>
    </location>
</feature>
<evidence type="ECO:0000256" key="6">
    <source>
        <dbReference type="ARBA" id="ARBA00023006"/>
    </source>
</evidence>
<evidence type="ECO:0000256" key="8">
    <source>
        <dbReference type="ARBA" id="ARBA00023136"/>
    </source>
</evidence>
<evidence type="ECO:0000313" key="12">
    <source>
        <dbReference type="Proteomes" id="UP000694556"/>
    </source>
</evidence>
<reference evidence="11" key="1">
    <citation type="submission" date="2025-08" db="UniProtKB">
        <authorList>
            <consortium name="Ensembl"/>
        </authorList>
    </citation>
    <scope>IDENTIFICATION</scope>
</reference>
<dbReference type="GO" id="GO:0061709">
    <property type="term" value="P:reticulophagy"/>
    <property type="evidence" value="ECO:0007669"/>
    <property type="project" value="TreeGrafter"/>
</dbReference>
<evidence type="ECO:0000256" key="7">
    <source>
        <dbReference type="ARBA" id="ARBA00023055"/>
    </source>
</evidence>
<dbReference type="GO" id="GO:0000422">
    <property type="term" value="P:autophagy of mitochondrion"/>
    <property type="evidence" value="ECO:0007669"/>
    <property type="project" value="TreeGrafter"/>
</dbReference>
<dbReference type="GO" id="GO:0034727">
    <property type="term" value="P:piecemeal microautophagy of the nucleus"/>
    <property type="evidence" value="ECO:0007669"/>
    <property type="project" value="TreeGrafter"/>
</dbReference>
<dbReference type="PANTHER" id="PTHR13038:SF14">
    <property type="entry name" value="AUTOPHAGY-RELATED PROTEIN 9B"/>
    <property type="match status" value="1"/>
</dbReference>
<dbReference type="Ensembl" id="ENSCMMT00000021297.1">
    <property type="protein sequence ID" value="ENSCMMP00000019404.1"/>
    <property type="gene ID" value="ENSCMMG00000012228.1"/>
</dbReference>
<dbReference type="GO" id="GO:0034497">
    <property type="term" value="P:protein localization to phagophore assembly site"/>
    <property type="evidence" value="ECO:0007669"/>
    <property type="project" value="TreeGrafter"/>
</dbReference>
<comment type="similarity">
    <text evidence="2 9">Belongs to the ATG9 family.</text>
</comment>
<name>A0A8C3GM14_CAIMO</name>
<accession>A0A8C3GM14</accession>
<dbReference type="GO" id="GO:0005776">
    <property type="term" value="C:autophagosome"/>
    <property type="evidence" value="ECO:0007669"/>
    <property type="project" value="TreeGrafter"/>
</dbReference>
<evidence type="ECO:0000256" key="1">
    <source>
        <dbReference type="ARBA" id="ARBA00004511"/>
    </source>
</evidence>
<dbReference type="GO" id="GO:0034045">
    <property type="term" value="C:phagophore assembly site membrane"/>
    <property type="evidence" value="ECO:0007669"/>
    <property type="project" value="UniProtKB-SubCell"/>
</dbReference>
<evidence type="ECO:0000256" key="5">
    <source>
        <dbReference type="ARBA" id="ARBA00022989"/>
    </source>
</evidence>
<organism evidence="11 12">
    <name type="scientific">Cairina moschata</name>
    <name type="common">Muscovy duck</name>
    <dbReference type="NCBI Taxonomy" id="8855"/>
    <lineage>
        <taxon>Eukaryota</taxon>
        <taxon>Metazoa</taxon>
        <taxon>Chordata</taxon>
        <taxon>Craniata</taxon>
        <taxon>Vertebrata</taxon>
        <taxon>Euteleostomi</taxon>
        <taxon>Archelosauria</taxon>
        <taxon>Archosauria</taxon>
        <taxon>Dinosauria</taxon>
        <taxon>Saurischia</taxon>
        <taxon>Theropoda</taxon>
        <taxon>Coelurosauria</taxon>
        <taxon>Aves</taxon>
        <taxon>Neognathae</taxon>
        <taxon>Galloanserae</taxon>
        <taxon>Anseriformes</taxon>
        <taxon>Anatidae</taxon>
        <taxon>Anatinae</taxon>
        <taxon>Cairina</taxon>
    </lineage>
</organism>
<keyword evidence="6 9" id="KW-0072">Autophagy</keyword>
<feature type="region of interest" description="Disordered" evidence="10">
    <location>
        <begin position="180"/>
        <end position="225"/>
    </location>
</feature>
<evidence type="ECO:0000313" key="11">
    <source>
        <dbReference type="Ensembl" id="ENSCMMP00000019404.1"/>
    </source>
</evidence>
<dbReference type="InterPro" id="IPR007241">
    <property type="entry name" value="Autophagy-rel_prot_9"/>
</dbReference>
<evidence type="ECO:0000256" key="2">
    <source>
        <dbReference type="ARBA" id="ARBA00006185"/>
    </source>
</evidence>
<proteinExistence type="inferred from homology"/>
<evidence type="ECO:0000256" key="4">
    <source>
        <dbReference type="ARBA" id="ARBA00022692"/>
    </source>
</evidence>
<dbReference type="Proteomes" id="UP000694556">
    <property type="component" value="Unassembled WGS sequence"/>
</dbReference>
<keyword evidence="3 9" id="KW-0813">Transport</keyword>
<reference evidence="11" key="2">
    <citation type="submission" date="2025-09" db="UniProtKB">
        <authorList>
            <consortium name="Ensembl"/>
        </authorList>
    </citation>
    <scope>IDENTIFICATION</scope>
</reference>
<comment type="function">
    <text evidence="9">Phospholipid scramblase involved in autophagy. Cycles between the preautophagosomal structure/phagophore assembly site (PAS) and the cytoplasmic vesicle pool and supplies membrane for the growing autophagosome. Lipid scramblase activity plays a key role in preautophagosomal structure/phagophore assembly by distributing the phospholipids that arrive through ATG2 from the cytoplasmic to the luminal leaflet of the bilayer, thereby driving autophagosomal membrane expansion.</text>
</comment>
<keyword evidence="12" id="KW-1185">Reference proteome</keyword>
<feature type="transmembrane region" description="Helical" evidence="9">
    <location>
        <begin position="132"/>
        <end position="149"/>
    </location>
</feature>